<accession>A0A1R2CLY9</accession>
<comment type="caution">
    <text evidence="2">The sequence shown here is derived from an EMBL/GenBank/DDBJ whole genome shotgun (WGS) entry which is preliminary data.</text>
</comment>
<sequence>MKKITPTKLAQPFANYQSYRCSEAVPEDTIITYSPMNPSSGTVVKLPSGKTAIAHGSGIEILRQKIKKERDCRKNSSSSSSIQHKPPKSKKPPKVVSYTLEEIIEIYDNQTNLL</sequence>
<dbReference type="EMBL" id="MPUH01000113">
    <property type="protein sequence ID" value="OMJ89985.1"/>
    <property type="molecule type" value="Genomic_DNA"/>
</dbReference>
<proteinExistence type="predicted"/>
<reference evidence="2 3" key="1">
    <citation type="submission" date="2016-11" db="EMBL/GenBank/DDBJ databases">
        <title>The macronuclear genome of Stentor coeruleus: a giant cell with tiny introns.</title>
        <authorList>
            <person name="Slabodnick M."/>
            <person name="Ruby J.G."/>
            <person name="Reiff S.B."/>
            <person name="Swart E.C."/>
            <person name="Gosai S."/>
            <person name="Prabakaran S."/>
            <person name="Witkowska E."/>
            <person name="Larue G.E."/>
            <person name="Fisher S."/>
            <person name="Freeman R.M."/>
            <person name="Gunawardena J."/>
            <person name="Chu W."/>
            <person name="Stover N.A."/>
            <person name="Gregory B.D."/>
            <person name="Nowacki M."/>
            <person name="Derisi J."/>
            <person name="Roy S.W."/>
            <person name="Marshall W.F."/>
            <person name="Sood P."/>
        </authorList>
    </citation>
    <scope>NUCLEOTIDE SEQUENCE [LARGE SCALE GENOMIC DNA]</scope>
    <source>
        <strain evidence="2">WM001</strain>
    </source>
</reference>
<organism evidence="2 3">
    <name type="scientific">Stentor coeruleus</name>
    <dbReference type="NCBI Taxonomy" id="5963"/>
    <lineage>
        <taxon>Eukaryota</taxon>
        <taxon>Sar</taxon>
        <taxon>Alveolata</taxon>
        <taxon>Ciliophora</taxon>
        <taxon>Postciliodesmatophora</taxon>
        <taxon>Heterotrichea</taxon>
        <taxon>Heterotrichida</taxon>
        <taxon>Stentoridae</taxon>
        <taxon>Stentor</taxon>
    </lineage>
</organism>
<protein>
    <submittedName>
        <fullName evidence="2">Uncharacterized protein</fullName>
    </submittedName>
</protein>
<feature type="compositionally biased region" description="Low complexity" evidence="1">
    <location>
        <begin position="75"/>
        <end position="84"/>
    </location>
</feature>
<evidence type="ECO:0000313" key="2">
    <source>
        <dbReference type="EMBL" id="OMJ89985.1"/>
    </source>
</evidence>
<feature type="region of interest" description="Disordered" evidence="1">
    <location>
        <begin position="64"/>
        <end position="94"/>
    </location>
</feature>
<evidence type="ECO:0000313" key="3">
    <source>
        <dbReference type="Proteomes" id="UP000187209"/>
    </source>
</evidence>
<dbReference type="AlphaFoldDB" id="A0A1R2CLY9"/>
<name>A0A1R2CLY9_9CILI</name>
<evidence type="ECO:0000256" key="1">
    <source>
        <dbReference type="SAM" id="MobiDB-lite"/>
    </source>
</evidence>
<keyword evidence="3" id="KW-1185">Reference proteome</keyword>
<gene>
    <name evidence="2" type="ORF">SteCoe_7774</name>
</gene>
<dbReference type="Proteomes" id="UP000187209">
    <property type="component" value="Unassembled WGS sequence"/>
</dbReference>